<comment type="caution">
    <text evidence="1">The sequence shown here is derived from an EMBL/GenBank/DDBJ whole genome shotgun (WGS) entry which is preliminary data.</text>
</comment>
<dbReference type="EMBL" id="CAVMJV010000011">
    <property type="protein sequence ID" value="CAK5045087.1"/>
    <property type="molecule type" value="Genomic_DNA"/>
</dbReference>
<gene>
    <name evidence="1" type="ORF">MENTE1834_LOCUS11663</name>
</gene>
<evidence type="ECO:0000313" key="1">
    <source>
        <dbReference type="EMBL" id="CAK5045087.1"/>
    </source>
</evidence>
<reference evidence="1" key="1">
    <citation type="submission" date="2023-11" db="EMBL/GenBank/DDBJ databases">
        <authorList>
            <person name="Poullet M."/>
        </authorList>
    </citation>
    <scope>NUCLEOTIDE SEQUENCE</scope>
    <source>
        <strain evidence="1">E1834</strain>
    </source>
</reference>
<accession>A0ACB0YFU8</accession>
<keyword evidence="2" id="KW-1185">Reference proteome</keyword>
<dbReference type="Proteomes" id="UP001497535">
    <property type="component" value="Unassembled WGS sequence"/>
</dbReference>
<protein>
    <submittedName>
        <fullName evidence="1">Uncharacterized protein</fullName>
    </submittedName>
</protein>
<organism evidence="1 2">
    <name type="scientific">Meloidogyne enterolobii</name>
    <name type="common">Root-knot nematode worm</name>
    <name type="synonym">Meloidogyne mayaguensis</name>
    <dbReference type="NCBI Taxonomy" id="390850"/>
    <lineage>
        <taxon>Eukaryota</taxon>
        <taxon>Metazoa</taxon>
        <taxon>Ecdysozoa</taxon>
        <taxon>Nematoda</taxon>
        <taxon>Chromadorea</taxon>
        <taxon>Rhabditida</taxon>
        <taxon>Tylenchina</taxon>
        <taxon>Tylenchomorpha</taxon>
        <taxon>Tylenchoidea</taxon>
        <taxon>Meloidogynidae</taxon>
        <taxon>Meloidogyninae</taxon>
        <taxon>Meloidogyne</taxon>
    </lineage>
</organism>
<sequence length="136" mass="14867">MRGSGISDEYSYFKGSSPFQRGYGSSQRGAGIGDVMRGLWRFFLPIIKQAGTTVAGEALNTGQRVLERVNQGEPLKAALKEEGRKGIDNVLDKGGLPKQFGTGRKKGIKRNAIPSYQTIIGKKVKKRVRSDAFGLY</sequence>
<name>A0ACB0YFU8_MELEN</name>
<evidence type="ECO:0000313" key="2">
    <source>
        <dbReference type="Proteomes" id="UP001497535"/>
    </source>
</evidence>
<proteinExistence type="predicted"/>